<organism evidence="8 9">
    <name type="scientific">Galdieria sulphuraria</name>
    <name type="common">Red alga</name>
    <dbReference type="NCBI Taxonomy" id="130081"/>
    <lineage>
        <taxon>Eukaryota</taxon>
        <taxon>Rhodophyta</taxon>
        <taxon>Bangiophyceae</taxon>
        <taxon>Galdieriales</taxon>
        <taxon>Galdieriaceae</taxon>
        <taxon>Galdieria</taxon>
    </lineage>
</organism>
<evidence type="ECO:0000256" key="6">
    <source>
        <dbReference type="SAM" id="Phobius"/>
    </source>
</evidence>
<evidence type="ECO:0000313" key="8">
    <source>
        <dbReference type="EMBL" id="EME30271.1"/>
    </source>
</evidence>
<accession>M2W3I6</accession>
<feature type="transmembrane region" description="Helical" evidence="6">
    <location>
        <begin position="47"/>
        <end position="72"/>
    </location>
</feature>
<feature type="domain" description="Major facilitator superfamily (MFS) profile" evidence="7">
    <location>
        <begin position="46"/>
        <end position="484"/>
    </location>
</feature>
<dbReference type="Proteomes" id="UP000030680">
    <property type="component" value="Unassembled WGS sequence"/>
</dbReference>
<dbReference type="Gene3D" id="1.20.1250.20">
    <property type="entry name" value="MFS general substrate transporter like domains"/>
    <property type="match status" value="1"/>
</dbReference>
<feature type="transmembrane region" description="Helical" evidence="6">
    <location>
        <begin position="141"/>
        <end position="162"/>
    </location>
</feature>
<feature type="transmembrane region" description="Helical" evidence="6">
    <location>
        <begin position="183"/>
        <end position="214"/>
    </location>
</feature>
<feature type="transmembrane region" description="Helical" evidence="6">
    <location>
        <begin position="234"/>
        <end position="253"/>
    </location>
</feature>
<dbReference type="PROSITE" id="PS50850">
    <property type="entry name" value="MFS"/>
    <property type="match status" value="1"/>
</dbReference>
<dbReference type="InterPro" id="IPR020846">
    <property type="entry name" value="MFS_dom"/>
</dbReference>
<keyword evidence="2 6" id="KW-0812">Transmembrane</keyword>
<feature type="transmembrane region" description="Helical" evidence="6">
    <location>
        <begin position="383"/>
        <end position="405"/>
    </location>
</feature>
<dbReference type="RefSeq" id="XP_005706791.1">
    <property type="nucleotide sequence ID" value="XM_005706734.1"/>
</dbReference>
<evidence type="ECO:0000256" key="1">
    <source>
        <dbReference type="ARBA" id="ARBA00004141"/>
    </source>
</evidence>
<reference evidence="9" key="1">
    <citation type="journal article" date="2013" name="Science">
        <title>Gene transfer from bacteria and archaea facilitated evolution of an extremophilic eukaryote.</title>
        <authorList>
            <person name="Schonknecht G."/>
            <person name="Chen W.H."/>
            <person name="Ternes C.M."/>
            <person name="Barbier G.G."/>
            <person name="Shrestha R.P."/>
            <person name="Stanke M."/>
            <person name="Brautigam A."/>
            <person name="Baker B.J."/>
            <person name="Banfield J.F."/>
            <person name="Garavito R.M."/>
            <person name="Carr K."/>
            <person name="Wilkerson C."/>
            <person name="Rensing S.A."/>
            <person name="Gagneul D."/>
            <person name="Dickenson N.E."/>
            <person name="Oesterhelt C."/>
            <person name="Lercher M.J."/>
            <person name="Weber A.P."/>
        </authorList>
    </citation>
    <scope>NUCLEOTIDE SEQUENCE [LARGE SCALE GENOMIC DNA]</scope>
    <source>
        <strain evidence="9">074W</strain>
    </source>
</reference>
<gene>
    <name evidence="8" type="ORF">Gasu_24210</name>
</gene>
<dbReference type="GO" id="GO:0046943">
    <property type="term" value="F:carboxylic acid transmembrane transporter activity"/>
    <property type="evidence" value="ECO:0007669"/>
    <property type="project" value="TreeGrafter"/>
</dbReference>
<keyword evidence="9" id="KW-1185">Reference proteome</keyword>
<dbReference type="InterPro" id="IPR005829">
    <property type="entry name" value="Sugar_transporter_CS"/>
</dbReference>
<dbReference type="OrthoDB" id="2261376at2759"/>
<feature type="transmembrane region" description="Helical" evidence="6">
    <location>
        <begin position="116"/>
        <end position="135"/>
    </location>
</feature>
<evidence type="ECO:0000313" key="9">
    <source>
        <dbReference type="Proteomes" id="UP000030680"/>
    </source>
</evidence>
<dbReference type="PROSITE" id="PS00216">
    <property type="entry name" value="SUGAR_TRANSPORT_1"/>
    <property type="match status" value="1"/>
</dbReference>
<dbReference type="InterPro" id="IPR005828">
    <property type="entry name" value="MFS_sugar_transport-like"/>
</dbReference>
<protein>
    <submittedName>
        <fullName evidence="8">MFS transporter, PHS family, inorganic phosphate transporter</fullName>
    </submittedName>
</protein>
<dbReference type="AlphaFoldDB" id="M2W3I6"/>
<feature type="transmembrane region" description="Helical" evidence="6">
    <location>
        <begin position="460"/>
        <end position="480"/>
    </location>
</feature>
<evidence type="ECO:0000256" key="4">
    <source>
        <dbReference type="ARBA" id="ARBA00023136"/>
    </source>
</evidence>
<feature type="transmembrane region" description="Helical" evidence="6">
    <location>
        <begin position="92"/>
        <end position="109"/>
    </location>
</feature>
<feature type="transmembrane region" description="Helical" evidence="6">
    <location>
        <begin position="274"/>
        <end position="298"/>
    </location>
</feature>
<dbReference type="GO" id="GO:0005886">
    <property type="term" value="C:plasma membrane"/>
    <property type="evidence" value="ECO:0007669"/>
    <property type="project" value="TreeGrafter"/>
</dbReference>
<dbReference type="PANTHER" id="PTHR23508:SF10">
    <property type="entry name" value="CARBOXYLIC ACID TRANSPORTER PROTEIN HOMOLOG"/>
    <property type="match status" value="1"/>
</dbReference>
<feature type="transmembrane region" description="Helical" evidence="6">
    <location>
        <begin position="417"/>
        <end position="440"/>
    </location>
</feature>
<evidence type="ECO:0000256" key="2">
    <source>
        <dbReference type="ARBA" id="ARBA00022692"/>
    </source>
</evidence>
<proteinExistence type="predicted"/>
<dbReference type="PANTHER" id="PTHR23508">
    <property type="entry name" value="CARBOXYLIC ACID TRANSPORTER PROTEIN HOMOLOG"/>
    <property type="match status" value="1"/>
</dbReference>
<dbReference type="KEGG" id="gsl:Gasu_24210"/>
<keyword evidence="4 6" id="KW-0472">Membrane</keyword>
<dbReference type="EMBL" id="KB454501">
    <property type="protein sequence ID" value="EME30271.1"/>
    <property type="molecule type" value="Genomic_DNA"/>
</dbReference>
<feature type="transmembrane region" description="Helical" evidence="6">
    <location>
        <begin position="358"/>
        <end position="377"/>
    </location>
</feature>
<dbReference type="GeneID" id="17089011"/>
<comment type="subcellular location">
    <subcellularLocation>
        <location evidence="1">Membrane</location>
        <topology evidence="1">Multi-pass membrane protein</topology>
    </subcellularLocation>
</comment>
<name>M2W3I6_GALSU</name>
<evidence type="ECO:0000256" key="5">
    <source>
        <dbReference type="SAM" id="MobiDB-lite"/>
    </source>
</evidence>
<dbReference type="Gramene" id="EME30271">
    <property type="protein sequence ID" value="EME30271"/>
    <property type="gene ID" value="Gasu_24210"/>
</dbReference>
<feature type="region of interest" description="Disordered" evidence="5">
    <location>
        <begin position="624"/>
        <end position="644"/>
    </location>
</feature>
<evidence type="ECO:0000256" key="3">
    <source>
        <dbReference type="ARBA" id="ARBA00022989"/>
    </source>
</evidence>
<feature type="transmembrane region" description="Helical" evidence="6">
    <location>
        <begin position="325"/>
        <end position="346"/>
    </location>
</feature>
<dbReference type="InterPro" id="IPR036259">
    <property type="entry name" value="MFS_trans_sf"/>
</dbReference>
<evidence type="ECO:0000259" key="7">
    <source>
        <dbReference type="PROSITE" id="PS50850"/>
    </source>
</evidence>
<dbReference type="eggNOG" id="KOG0252">
    <property type="taxonomic scope" value="Eukaryota"/>
</dbReference>
<dbReference type="Pfam" id="PF00083">
    <property type="entry name" value="Sugar_tr"/>
    <property type="match status" value="1"/>
</dbReference>
<keyword evidence="3 6" id="KW-1133">Transmembrane helix</keyword>
<sequence>MTDIIDIAAEPYYQARMENSFNTLRHRRQTVSVDLNKQNWSYIRFNAVGTALGFLVNGYMYQVGSLLLSLYVDAYYTVYSDSTLQSALGTSILYGVFFGLITFGLLADFIGRKKGLIICSCLVILGSILSVSANGTSVRGMFWMIVISRAVVGLGMGGEYTCNVPNVVEDSEDVNSKTRGRRVSLLVMFMEVVGNNTPTLLQLILIAAACRHVYFDSSQKTGVSLPNCNPQVVWRISYGLGLVPCLIVLVLRVRMSDSQMYIHDAKLRKRVYDALDAYIILRHFSSRMIGTIFMWFFIDWINYSQGNFGSVILSKVIGSSLFKTAWIALAQGLCLQFGPLFAALVVDRLGRRKTQVFGWLWLASTQLITAGVYLQLAEKPVAYVVWITFVFIFQYFVFIPVYLVPAEVYPTRIRATMYGWSSALGKVGGIIGTTVFPYMWRGFSSTHSEAGHEGLVALRNIQWFYAALEFLGFVLAILFVPEYSNVRLRGEDKRYMAMRLRYAAKLAKKVGVYPSLSEEEQEEYRIGKYSLWNVAYEKYFGTESSYLTAVKDYSRMLLARCFITTAGQVNYYSHLQVYYDDRVFLTRIIRRWRLGKEQAEEYTRQAERMGQDEEEEAAAANYVGDSSSCPYSSGQLAEEDKPQRVNELQQCYRILDESPKGAFK</sequence>
<dbReference type="SUPFAM" id="SSF103473">
    <property type="entry name" value="MFS general substrate transporter"/>
    <property type="match status" value="1"/>
</dbReference>
<feature type="compositionally biased region" description="Polar residues" evidence="5">
    <location>
        <begin position="624"/>
        <end position="635"/>
    </location>
</feature>